<dbReference type="Gene3D" id="3.40.50.1820">
    <property type="entry name" value="alpha/beta hydrolase"/>
    <property type="match status" value="1"/>
</dbReference>
<dbReference type="OrthoDB" id="3670437at2"/>
<reference evidence="2 3" key="1">
    <citation type="submission" date="2019-09" db="EMBL/GenBank/DDBJ databases">
        <title>Actinomadura physcomitrii sp. nov., a novel actinomycete isolated from moss [Physcomitrium sphaericum (Ludw) Fuernr].</title>
        <authorList>
            <person name="Zhuang X."/>
            <person name="Liu C."/>
        </authorList>
    </citation>
    <scope>NUCLEOTIDE SEQUENCE [LARGE SCALE GENOMIC DNA]</scope>
    <source>
        <strain evidence="2 3">HMC1</strain>
    </source>
</reference>
<evidence type="ECO:0000313" key="3">
    <source>
        <dbReference type="Proteomes" id="UP000468735"/>
    </source>
</evidence>
<dbReference type="GO" id="GO:0016747">
    <property type="term" value="F:acyltransferase activity, transferring groups other than amino-acyl groups"/>
    <property type="evidence" value="ECO:0007669"/>
    <property type="project" value="TreeGrafter"/>
</dbReference>
<dbReference type="RefSeq" id="WP_151561478.1">
    <property type="nucleotide sequence ID" value="NZ_WBMT01000008.1"/>
</dbReference>
<dbReference type="Proteomes" id="UP000468735">
    <property type="component" value="Unassembled WGS sequence"/>
</dbReference>
<dbReference type="SUPFAM" id="SSF53474">
    <property type="entry name" value="alpha/beta-Hydrolases"/>
    <property type="match status" value="1"/>
</dbReference>
<comment type="caution">
    <text evidence="2">The sequence shown here is derived from an EMBL/GenBank/DDBJ whole genome shotgun (WGS) entry which is preliminary data.</text>
</comment>
<keyword evidence="1" id="KW-0812">Transmembrane</keyword>
<dbReference type="InterPro" id="IPR050583">
    <property type="entry name" value="Mycobacterial_A85_antigen"/>
</dbReference>
<proteinExistence type="predicted"/>
<sequence>MQLTSTWLVVLSGLLAVVVLAVTLWVLPKIVGGGIKRLCLRAGLLFGCQVAIVIALATAMNSYFIFYGSWSDLLGTGGGDVGVKGGRSGAGGLAGRPLPRSISPLSAESGLRDPAKDGVLEQTTIRGERTGLQVKAFVYLPPQYFQPAFRNRRFPVSLVLAGYPGDPRGIIERQEMVKLAARDIKSGALQPMVYVITRTMVAPPRDTQCTDVPSGPQAETFFSQDVPQALSNTYRLARDARGWGVMGQSAGGYCSVKLAMLHSDRFAAGASLGGYLKALKDPTTGDLYGGSDLVRNDNDLIWRLEHLPPPPTSVLLASSKVEEGYSQAQRFLALAKPPLRVDTLFPDVGGHNYNTFRRLTPGLLGWMNQRLQADV</sequence>
<keyword evidence="1" id="KW-1133">Transmembrane helix</keyword>
<keyword evidence="3" id="KW-1185">Reference proteome</keyword>
<accession>A0A6H9YNV0</accession>
<dbReference type="AlphaFoldDB" id="A0A6H9YNV0"/>
<evidence type="ECO:0000256" key="1">
    <source>
        <dbReference type="SAM" id="Phobius"/>
    </source>
</evidence>
<dbReference type="InterPro" id="IPR000801">
    <property type="entry name" value="Esterase-like"/>
</dbReference>
<organism evidence="2 3">
    <name type="scientific">Actinomadura rudentiformis</name>
    <dbReference type="NCBI Taxonomy" id="359158"/>
    <lineage>
        <taxon>Bacteria</taxon>
        <taxon>Bacillati</taxon>
        <taxon>Actinomycetota</taxon>
        <taxon>Actinomycetes</taxon>
        <taxon>Streptosporangiales</taxon>
        <taxon>Thermomonosporaceae</taxon>
        <taxon>Actinomadura</taxon>
    </lineage>
</organism>
<dbReference type="InterPro" id="IPR029058">
    <property type="entry name" value="AB_hydrolase_fold"/>
</dbReference>
<dbReference type="Pfam" id="PF00756">
    <property type="entry name" value="Esterase"/>
    <property type="match status" value="1"/>
</dbReference>
<dbReference type="PANTHER" id="PTHR48098">
    <property type="entry name" value="ENTEROCHELIN ESTERASE-RELATED"/>
    <property type="match status" value="1"/>
</dbReference>
<gene>
    <name evidence="2" type="ORF">F8566_18365</name>
</gene>
<dbReference type="PANTHER" id="PTHR48098:SF1">
    <property type="entry name" value="DIACYLGLYCEROL ACYLTRANSFERASE_MYCOLYLTRANSFERASE AG85A"/>
    <property type="match status" value="1"/>
</dbReference>
<feature type="transmembrane region" description="Helical" evidence="1">
    <location>
        <begin position="6"/>
        <end position="27"/>
    </location>
</feature>
<protein>
    <submittedName>
        <fullName evidence="2">Esterase family protein</fullName>
    </submittedName>
</protein>
<feature type="transmembrane region" description="Helical" evidence="1">
    <location>
        <begin position="39"/>
        <end position="66"/>
    </location>
</feature>
<evidence type="ECO:0000313" key="2">
    <source>
        <dbReference type="EMBL" id="KAB2347855.1"/>
    </source>
</evidence>
<keyword evidence="1" id="KW-0472">Membrane</keyword>
<name>A0A6H9YNV0_9ACTN</name>
<dbReference type="EMBL" id="WBMT01000008">
    <property type="protein sequence ID" value="KAB2347855.1"/>
    <property type="molecule type" value="Genomic_DNA"/>
</dbReference>